<evidence type="ECO:0000313" key="4">
    <source>
        <dbReference type="EMBL" id="TDP87379.1"/>
    </source>
</evidence>
<accession>A0A4R6RL60</accession>
<evidence type="ECO:0000256" key="1">
    <source>
        <dbReference type="ARBA" id="ARBA00022729"/>
    </source>
</evidence>
<keyword evidence="1 2" id="KW-0732">Signal</keyword>
<evidence type="ECO:0000313" key="5">
    <source>
        <dbReference type="Proteomes" id="UP000294547"/>
    </source>
</evidence>
<name>A0A4R6RL60_9HYPH</name>
<evidence type="ECO:0000256" key="2">
    <source>
        <dbReference type="SAM" id="SignalP"/>
    </source>
</evidence>
<dbReference type="PANTHER" id="PTHR35936:SF17">
    <property type="entry name" value="ARGININE-BINDING EXTRACELLULAR PROTEIN ARTP"/>
    <property type="match status" value="1"/>
</dbReference>
<reference evidence="4 5" key="1">
    <citation type="submission" date="2019-03" db="EMBL/GenBank/DDBJ databases">
        <title>Genomic Encyclopedia of Type Strains, Phase IV (KMG-IV): sequencing the most valuable type-strain genomes for metagenomic binning, comparative biology and taxonomic classification.</title>
        <authorList>
            <person name="Goeker M."/>
        </authorList>
    </citation>
    <scope>NUCLEOTIDE SEQUENCE [LARGE SCALE GENOMIC DNA]</scope>
    <source>
        <strain evidence="4 5">DSM 102969</strain>
    </source>
</reference>
<evidence type="ECO:0000259" key="3">
    <source>
        <dbReference type="SMART" id="SM00062"/>
    </source>
</evidence>
<dbReference type="OrthoDB" id="9799090at2"/>
<feature type="chain" id="PRO_5020991944" evidence="2">
    <location>
        <begin position="32"/>
        <end position="281"/>
    </location>
</feature>
<feature type="signal peptide" evidence="2">
    <location>
        <begin position="1"/>
        <end position="31"/>
    </location>
</feature>
<dbReference type="SUPFAM" id="SSF53850">
    <property type="entry name" value="Periplasmic binding protein-like II"/>
    <property type="match status" value="1"/>
</dbReference>
<dbReference type="PANTHER" id="PTHR35936">
    <property type="entry name" value="MEMBRANE-BOUND LYTIC MUREIN TRANSGLYCOSYLASE F"/>
    <property type="match status" value="1"/>
</dbReference>
<dbReference type="EMBL" id="SNXY01000006">
    <property type="protein sequence ID" value="TDP87379.1"/>
    <property type="molecule type" value="Genomic_DNA"/>
</dbReference>
<comment type="caution">
    <text evidence="4">The sequence shown here is derived from an EMBL/GenBank/DDBJ whole genome shotgun (WGS) entry which is preliminary data.</text>
</comment>
<protein>
    <submittedName>
        <fullName evidence="4">Amino acid ABC transporter substrate-binding protein (PAAT family)</fullName>
    </submittedName>
</protein>
<dbReference type="AlphaFoldDB" id="A0A4R6RL60"/>
<feature type="domain" description="Solute-binding protein family 3/N-terminal" evidence="3">
    <location>
        <begin position="33"/>
        <end position="267"/>
    </location>
</feature>
<dbReference type="InterPro" id="IPR001638">
    <property type="entry name" value="Solute-binding_3/MltF_N"/>
</dbReference>
<organism evidence="4 5">
    <name type="scientific">Oharaeibacter diazotrophicus</name>
    <dbReference type="NCBI Taxonomy" id="1920512"/>
    <lineage>
        <taxon>Bacteria</taxon>
        <taxon>Pseudomonadati</taxon>
        <taxon>Pseudomonadota</taxon>
        <taxon>Alphaproteobacteria</taxon>
        <taxon>Hyphomicrobiales</taxon>
        <taxon>Pleomorphomonadaceae</taxon>
        <taxon>Oharaeibacter</taxon>
    </lineage>
</organism>
<dbReference type="RefSeq" id="WP_126535529.1">
    <property type="nucleotide sequence ID" value="NZ_BSPM01000008.1"/>
</dbReference>
<dbReference type="SMART" id="SM00062">
    <property type="entry name" value="PBPb"/>
    <property type="match status" value="1"/>
</dbReference>
<dbReference type="Gene3D" id="3.40.190.10">
    <property type="entry name" value="Periplasmic binding protein-like II"/>
    <property type="match status" value="2"/>
</dbReference>
<proteinExistence type="predicted"/>
<gene>
    <name evidence="4" type="ORF">EDD54_1273</name>
</gene>
<sequence length="281" mass="30674">MTRFARTLPARILARLAALAVAAGVALPAAAETLRVGNEGTYPPFSMVDADGKLVGIEPDLARAMCERMKMECEFEVMTFKALVPSLLQGKFDVLVSQLTPTAERKEKMLFTTRVVANPMVFVVPAALDAPITREGLAGKGMKLALQSGGAHIQYAKDMLGDSVEYVLYDNPDQFHLDMVSGRVNMSFEAKLNSQVDFLSKDPGKGFKMAPGEYWVGEASVPEDERGLGWAVRKDSPELLEKVDAALKSLIADCTYTRIRKKYLDISTLPEDEACAATMTN</sequence>
<dbReference type="Proteomes" id="UP000294547">
    <property type="component" value="Unassembled WGS sequence"/>
</dbReference>
<keyword evidence="5" id="KW-1185">Reference proteome</keyword>
<dbReference type="Pfam" id="PF00497">
    <property type="entry name" value="SBP_bac_3"/>
    <property type="match status" value="1"/>
</dbReference>